<evidence type="ECO:0000256" key="6">
    <source>
        <dbReference type="ARBA" id="ARBA00022989"/>
    </source>
</evidence>
<dbReference type="AlphaFoldDB" id="A0A3B0ZS58"/>
<keyword evidence="6 10" id="KW-1133">Transmembrane helix</keyword>
<sequence>MEFFISDAMAQGGTGAESSGFMGFIPLIIIFIIFYWLLMRPQMKRAKEHRQMLSTLSKNDEVVTSGGILGRVIKLDDNFVSMEIAEGVRVKVQRNAVASLLPKGSIKEDHSKKKDDQKNKNIKLEKQND</sequence>
<evidence type="ECO:0000256" key="7">
    <source>
        <dbReference type="ARBA" id="ARBA00023010"/>
    </source>
</evidence>
<keyword evidence="8 10" id="KW-0472">Membrane</keyword>
<feature type="compositionally biased region" description="Basic and acidic residues" evidence="9">
    <location>
        <begin position="105"/>
        <end position="129"/>
    </location>
</feature>
<dbReference type="GO" id="GO:0005886">
    <property type="term" value="C:plasma membrane"/>
    <property type="evidence" value="ECO:0007669"/>
    <property type="project" value="UniProtKB-SubCell"/>
</dbReference>
<gene>
    <name evidence="11" type="ORF">MNBD_GAMMA16-1008</name>
</gene>
<keyword evidence="5" id="KW-0653">Protein transport</keyword>
<dbReference type="PANTHER" id="PTHR33909:SF1">
    <property type="entry name" value="SEC TRANSLOCON ACCESSORY COMPLEX SUBUNIT YAJC"/>
    <property type="match status" value="1"/>
</dbReference>
<organism evidence="11">
    <name type="scientific">hydrothermal vent metagenome</name>
    <dbReference type="NCBI Taxonomy" id="652676"/>
    <lineage>
        <taxon>unclassified sequences</taxon>
        <taxon>metagenomes</taxon>
        <taxon>ecological metagenomes</taxon>
    </lineage>
</organism>
<evidence type="ECO:0000256" key="8">
    <source>
        <dbReference type="ARBA" id="ARBA00023136"/>
    </source>
</evidence>
<dbReference type="SMART" id="SM01323">
    <property type="entry name" value="YajC"/>
    <property type="match status" value="1"/>
</dbReference>
<accession>A0A3B0ZS58</accession>
<proteinExistence type="predicted"/>
<name>A0A3B0ZS58_9ZZZZ</name>
<dbReference type="GO" id="GO:0015031">
    <property type="term" value="P:protein transport"/>
    <property type="evidence" value="ECO:0007669"/>
    <property type="project" value="UniProtKB-KW"/>
</dbReference>
<dbReference type="EMBL" id="UOFO01000152">
    <property type="protein sequence ID" value="VAW88869.1"/>
    <property type="molecule type" value="Genomic_DNA"/>
</dbReference>
<keyword evidence="3" id="KW-1003">Cell membrane</keyword>
<evidence type="ECO:0000256" key="1">
    <source>
        <dbReference type="ARBA" id="ARBA00004162"/>
    </source>
</evidence>
<keyword evidence="7" id="KW-0811">Translocation</keyword>
<dbReference type="InterPro" id="IPR003849">
    <property type="entry name" value="Preprotein_translocase_YajC"/>
</dbReference>
<dbReference type="PANTHER" id="PTHR33909">
    <property type="entry name" value="SEC TRANSLOCON ACCESSORY COMPLEX SUBUNIT YAJC"/>
    <property type="match status" value="1"/>
</dbReference>
<evidence type="ECO:0000256" key="10">
    <source>
        <dbReference type="SAM" id="Phobius"/>
    </source>
</evidence>
<dbReference type="PRINTS" id="PR01853">
    <property type="entry name" value="YAJCTRNLCASE"/>
</dbReference>
<evidence type="ECO:0000256" key="5">
    <source>
        <dbReference type="ARBA" id="ARBA00022927"/>
    </source>
</evidence>
<evidence type="ECO:0000313" key="11">
    <source>
        <dbReference type="EMBL" id="VAW88869.1"/>
    </source>
</evidence>
<dbReference type="Pfam" id="PF02699">
    <property type="entry name" value="YajC"/>
    <property type="match status" value="1"/>
</dbReference>
<keyword evidence="2" id="KW-0813">Transport</keyword>
<feature type="transmembrane region" description="Helical" evidence="10">
    <location>
        <begin position="20"/>
        <end position="38"/>
    </location>
</feature>
<evidence type="ECO:0000256" key="2">
    <source>
        <dbReference type="ARBA" id="ARBA00022448"/>
    </source>
</evidence>
<evidence type="ECO:0000256" key="9">
    <source>
        <dbReference type="SAM" id="MobiDB-lite"/>
    </source>
</evidence>
<reference evidence="11" key="1">
    <citation type="submission" date="2018-06" db="EMBL/GenBank/DDBJ databases">
        <authorList>
            <person name="Zhirakovskaya E."/>
        </authorList>
    </citation>
    <scope>NUCLEOTIDE SEQUENCE</scope>
</reference>
<keyword evidence="4 10" id="KW-0812">Transmembrane</keyword>
<protein>
    <submittedName>
        <fullName evidence="11">Protein translocase subunit YajC</fullName>
    </submittedName>
</protein>
<feature type="region of interest" description="Disordered" evidence="9">
    <location>
        <begin position="103"/>
        <end position="129"/>
    </location>
</feature>
<evidence type="ECO:0000256" key="3">
    <source>
        <dbReference type="ARBA" id="ARBA00022475"/>
    </source>
</evidence>
<comment type="subcellular location">
    <subcellularLocation>
        <location evidence="1">Cell membrane</location>
        <topology evidence="1">Single-pass membrane protein</topology>
    </subcellularLocation>
</comment>
<dbReference type="NCBIfam" id="TIGR00739">
    <property type="entry name" value="yajC"/>
    <property type="match status" value="1"/>
</dbReference>
<evidence type="ECO:0000256" key="4">
    <source>
        <dbReference type="ARBA" id="ARBA00022692"/>
    </source>
</evidence>